<dbReference type="AlphaFoldDB" id="A0A836A7R3"/>
<dbReference type="Proteomes" id="UP000664991">
    <property type="component" value="Unassembled WGS sequence"/>
</dbReference>
<accession>A0A836A7R3</accession>
<protein>
    <submittedName>
        <fullName evidence="1">Uncharacterized protein</fullName>
    </submittedName>
</protein>
<evidence type="ECO:0000313" key="2">
    <source>
        <dbReference type="Proteomes" id="UP000664991"/>
    </source>
</evidence>
<gene>
    <name evidence="1" type="ORF">JEQ12_014285</name>
</gene>
<sequence>MGIVGTRSSLCLCDCGQILPLYTVIFSPMKPQDWVLGSFWKEAGGLIDKMLKCLAMENFYLKEKSLTGENQAKLNKAKELSQKK</sequence>
<proteinExistence type="predicted"/>
<evidence type="ECO:0000313" key="1">
    <source>
        <dbReference type="EMBL" id="KAG5211856.1"/>
    </source>
</evidence>
<comment type="caution">
    <text evidence="1">The sequence shown here is derived from an EMBL/GenBank/DDBJ whole genome shotgun (WGS) entry which is preliminary data.</text>
</comment>
<dbReference type="EMBL" id="JAEMGP010000003">
    <property type="protein sequence ID" value="KAG5211856.1"/>
    <property type="molecule type" value="Genomic_DNA"/>
</dbReference>
<organism evidence="1 2">
    <name type="scientific">Ovis aries</name>
    <name type="common">Sheep</name>
    <dbReference type="NCBI Taxonomy" id="9940"/>
    <lineage>
        <taxon>Eukaryota</taxon>
        <taxon>Metazoa</taxon>
        <taxon>Chordata</taxon>
        <taxon>Craniata</taxon>
        <taxon>Vertebrata</taxon>
        <taxon>Euteleostomi</taxon>
        <taxon>Mammalia</taxon>
        <taxon>Eutheria</taxon>
        <taxon>Laurasiatheria</taxon>
        <taxon>Artiodactyla</taxon>
        <taxon>Ruminantia</taxon>
        <taxon>Pecora</taxon>
        <taxon>Bovidae</taxon>
        <taxon>Caprinae</taxon>
        <taxon>Ovis</taxon>
    </lineage>
</organism>
<reference evidence="1 2" key="1">
    <citation type="submission" date="2020-12" db="EMBL/GenBank/DDBJ databases">
        <title>De novo assembly of Tibetan sheep genome.</title>
        <authorList>
            <person name="Li X."/>
        </authorList>
    </citation>
    <scope>NUCLEOTIDE SEQUENCE [LARGE SCALE GENOMIC DNA]</scope>
    <source>
        <tissue evidence="1">Heart</tissue>
    </source>
</reference>
<name>A0A836A7R3_SHEEP</name>